<protein>
    <submittedName>
        <fullName evidence="2">Esterase family protein</fullName>
    </submittedName>
</protein>
<evidence type="ECO:0000313" key="2">
    <source>
        <dbReference type="EMBL" id="QJW89831.1"/>
    </source>
</evidence>
<evidence type="ECO:0000256" key="1">
    <source>
        <dbReference type="SAM" id="SignalP"/>
    </source>
</evidence>
<dbReference type="Pfam" id="PF00756">
    <property type="entry name" value="Esterase"/>
    <property type="match status" value="1"/>
</dbReference>
<dbReference type="Proteomes" id="UP000502756">
    <property type="component" value="Chromosome"/>
</dbReference>
<dbReference type="InterPro" id="IPR029058">
    <property type="entry name" value="AB_hydrolase_fold"/>
</dbReference>
<dbReference type="EMBL" id="CP053435">
    <property type="protein sequence ID" value="QJW89831.1"/>
    <property type="molecule type" value="Genomic_DNA"/>
</dbReference>
<dbReference type="PANTHER" id="PTHR48098">
    <property type="entry name" value="ENTEROCHELIN ESTERASE-RELATED"/>
    <property type="match status" value="1"/>
</dbReference>
<dbReference type="Gene3D" id="3.40.50.1820">
    <property type="entry name" value="alpha/beta hydrolase"/>
    <property type="match status" value="1"/>
</dbReference>
<keyword evidence="1" id="KW-0732">Signal</keyword>
<dbReference type="AlphaFoldDB" id="A0A6M5Y9D1"/>
<gene>
    <name evidence="2" type="ORF">HNV11_10800</name>
</gene>
<dbReference type="InterPro" id="IPR000801">
    <property type="entry name" value="Esterase-like"/>
</dbReference>
<name>A0A6M5Y9D1_9BACT</name>
<dbReference type="KEGG" id="stae:HNV11_10800"/>
<organism evidence="2 3">
    <name type="scientific">Spirosoma taeanense</name>
    <dbReference type="NCBI Taxonomy" id="2735870"/>
    <lineage>
        <taxon>Bacteria</taxon>
        <taxon>Pseudomonadati</taxon>
        <taxon>Bacteroidota</taxon>
        <taxon>Cytophagia</taxon>
        <taxon>Cytophagales</taxon>
        <taxon>Cytophagaceae</taxon>
        <taxon>Spirosoma</taxon>
    </lineage>
</organism>
<reference evidence="2 3" key="1">
    <citation type="submission" date="2020-05" db="EMBL/GenBank/DDBJ databases">
        <title>Genome sequencing of Spirosoma sp. TS118.</title>
        <authorList>
            <person name="Lee J.-H."/>
            <person name="Jeong S."/>
            <person name="Zhao L."/>
            <person name="Jung J.-H."/>
            <person name="Kim M.-K."/>
            <person name="Lim S."/>
        </authorList>
    </citation>
    <scope>NUCLEOTIDE SEQUENCE [LARGE SCALE GENOMIC DNA]</scope>
    <source>
        <strain evidence="2 3">TS118</strain>
    </source>
</reference>
<proteinExistence type="predicted"/>
<dbReference type="PANTHER" id="PTHR48098:SF1">
    <property type="entry name" value="DIACYLGLYCEROL ACYLTRANSFERASE_MYCOLYLTRANSFERASE AG85A"/>
    <property type="match status" value="1"/>
</dbReference>
<accession>A0A6M5Y9D1</accession>
<dbReference type="InterPro" id="IPR050583">
    <property type="entry name" value="Mycobacterial_A85_antigen"/>
</dbReference>
<dbReference type="SUPFAM" id="SSF53474">
    <property type="entry name" value="alpha/beta-Hydrolases"/>
    <property type="match status" value="1"/>
</dbReference>
<feature type="signal peptide" evidence="1">
    <location>
        <begin position="1"/>
        <end position="23"/>
    </location>
</feature>
<dbReference type="GO" id="GO:0016747">
    <property type="term" value="F:acyltransferase activity, transferring groups other than amino-acyl groups"/>
    <property type="evidence" value="ECO:0007669"/>
    <property type="project" value="TreeGrafter"/>
</dbReference>
<dbReference type="RefSeq" id="WP_171739672.1">
    <property type="nucleotide sequence ID" value="NZ_CP053435.1"/>
</dbReference>
<evidence type="ECO:0000313" key="3">
    <source>
        <dbReference type="Proteomes" id="UP000502756"/>
    </source>
</evidence>
<keyword evidence="3" id="KW-1185">Reference proteome</keyword>
<feature type="chain" id="PRO_5026936284" evidence="1">
    <location>
        <begin position="24"/>
        <end position="303"/>
    </location>
</feature>
<sequence length="303" mass="33786">MLKPCIKFLFIALGCLFSLKTFAARVDTLDIPSAGMKKTLRAAVVLPDSYAAAGSAKSKKAAAQTAYPVLYLLHGGYGHFNDWLAKTPDKTLLHRLADQYNLIIVMPEGDVFSYYLDSPILQNSQFETYLTKDVIDKIDNTYRTIRDKKGRVITGLSMGGYGALYLATRHPDLYCAAGSMSGALNPDMTTWKLPPDPTKNIKREFEKILGSYEQSADGWAAYSVVGMADKMKANGLRLVIDCGVDDFLIEPNRELHRRLVFNQTPHDYSERPGGHSWEYWQNSLPNHVLFFSNVLKANGSTAQ</sequence>